<keyword evidence="9" id="KW-1185">Reference proteome</keyword>
<evidence type="ECO:0000256" key="3">
    <source>
        <dbReference type="ARBA" id="ARBA00022960"/>
    </source>
</evidence>
<dbReference type="PANTHER" id="PTHR30582">
    <property type="entry name" value="L,D-TRANSPEPTIDASE"/>
    <property type="match status" value="1"/>
</dbReference>
<keyword evidence="2" id="KW-0808">Transferase</keyword>
<dbReference type="STRING" id="187979.ERS852385_01597"/>
<proteinExistence type="predicted"/>
<dbReference type="InterPro" id="IPR038063">
    <property type="entry name" value="Transpep_catalytic_dom"/>
</dbReference>
<dbReference type="InterPro" id="IPR005490">
    <property type="entry name" value="LD_TPept_cat_dom"/>
</dbReference>
<dbReference type="RefSeq" id="WP_244881905.1">
    <property type="nucleotide sequence ID" value="NZ_CABIWZ010000011.1"/>
</dbReference>
<reference evidence="8 9" key="1">
    <citation type="submission" date="2015-09" db="EMBL/GenBank/DDBJ databases">
        <authorList>
            <consortium name="Pathogen Informatics"/>
        </authorList>
    </citation>
    <scope>NUCLEOTIDE SEQUENCE [LARGE SCALE GENOMIC DNA]</scope>
    <source>
        <strain evidence="8 9">2789STDY5608828</strain>
    </source>
</reference>
<keyword evidence="5 6" id="KW-0961">Cell wall biogenesis/degradation</keyword>
<organism evidence="8 9">
    <name type="scientific">Mitsuokella jalaludinii</name>
    <dbReference type="NCBI Taxonomy" id="187979"/>
    <lineage>
        <taxon>Bacteria</taxon>
        <taxon>Bacillati</taxon>
        <taxon>Bacillota</taxon>
        <taxon>Negativicutes</taxon>
        <taxon>Selenomonadales</taxon>
        <taxon>Selenomonadaceae</taxon>
        <taxon>Mitsuokella</taxon>
    </lineage>
</organism>
<name>A0A174AL88_9FIRM</name>
<dbReference type="Gene3D" id="3.10.20.800">
    <property type="match status" value="1"/>
</dbReference>
<dbReference type="PROSITE" id="PS51257">
    <property type="entry name" value="PROKAR_LIPOPROTEIN"/>
    <property type="match status" value="1"/>
</dbReference>
<dbReference type="GO" id="GO:0005576">
    <property type="term" value="C:extracellular region"/>
    <property type="evidence" value="ECO:0007669"/>
    <property type="project" value="TreeGrafter"/>
</dbReference>
<dbReference type="PANTHER" id="PTHR30582:SF33">
    <property type="entry name" value="EXPORTED PROTEIN"/>
    <property type="match status" value="1"/>
</dbReference>
<dbReference type="Gene3D" id="2.40.440.10">
    <property type="entry name" value="L,D-transpeptidase catalytic domain-like"/>
    <property type="match status" value="1"/>
</dbReference>
<dbReference type="GO" id="GO:0016740">
    <property type="term" value="F:transferase activity"/>
    <property type="evidence" value="ECO:0007669"/>
    <property type="project" value="UniProtKB-KW"/>
</dbReference>
<feature type="active site" description="Nucleophile" evidence="6">
    <location>
        <position position="269"/>
    </location>
</feature>
<dbReference type="Pfam" id="PF03734">
    <property type="entry name" value="YkuD"/>
    <property type="match status" value="1"/>
</dbReference>
<dbReference type="AlphaFoldDB" id="A0A174AL88"/>
<evidence type="ECO:0000256" key="1">
    <source>
        <dbReference type="ARBA" id="ARBA00004752"/>
    </source>
</evidence>
<evidence type="ECO:0000313" key="9">
    <source>
        <dbReference type="Proteomes" id="UP000095546"/>
    </source>
</evidence>
<dbReference type="GO" id="GO:0008360">
    <property type="term" value="P:regulation of cell shape"/>
    <property type="evidence" value="ECO:0007669"/>
    <property type="project" value="UniProtKB-UniRule"/>
</dbReference>
<evidence type="ECO:0000256" key="2">
    <source>
        <dbReference type="ARBA" id="ARBA00022679"/>
    </source>
</evidence>
<dbReference type="SUPFAM" id="SSF143985">
    <property type="entry name" value="L,D-transpeptidase pre-catalytic domain-like"/>
    <property type="match status" value="1"/>
</dbReference>
<dbReference type="InterPro" id="IPR038054">
    <property type="entry name" value="LD_TPept-like_central_sf"/>
</dbReference>
<dbReference type="InterPro" id="IPR050979">
    <property type="entry name" value="LD-transpeptidase"/>
</dbReference>
<feature type="domain" description="L,D-TPase catalytic" evidence="7">
    <location>
        <begin position="174"/>
        <end position="293"/>
    </location>
</feature>
<evidence type="ECO:0000256" key="4">
    <source>
        <dbReference type="ARBA" id="ARBA00022984"/>
    </source>
</evidence>
<gene>
    <name evidence="8" type="ORF">ERS852385_01597</name>
</gene>
<dbReference type="GO" id="GO:0071972">
    <property type="term" value="F:peptidoglycan L,D-transpeptidase activity"/>
    <property type="evidence" value="ECO:0007669"/>
    <property type="project" value="TreeGrafter"/>
</dbReference>
<feature type="active site" description="Proton donor/acceptor" evidence="6">
    <location>
        <position position="248"/>
    </location>
</feature>
<evidence type="ECO:0000313" key="8">
    <source>
        <dbReference type="EMBL" id="CUN88305.1"/>
    </source>
</evidence>
<keyword evidence="4 6" id="KW-0573">Peptidoglycan synthesis</keyword>
<dbReference type="GO" id="GO:0018104">
    <property type="term" value="P:peptidoglycan-protein cross-linking"/>
    <property type="evidence" value="ECO:0007669"/>
    <property type="project" value="TreeGrafter"/>
</dbReference>
<dbReference type="Proteomes" id="UP000095546">
    <property type="component" value="Unassembled WGS sequence"/>
</dbReference>
<evidence type="ECO:0000256" key="6">
    <source>
        <dbReference type="PROSITE-ProRule" id="PRU01373"/>
    </source>
</evidence>
<evidence type="ECO:0000259" key="7">
    <source>
        <dbReference type="PROSITE" id="PS52029"/>
    </source>
</evidence>
<dbReference type="SUPFAM" id="SSF141523">
    <property type="entry name" value="L,D-transpeptidase catalytic domain-like"/>
    <property type="match status" value="1"/>
</dbReference>
<comment type="pathway">
    <text evidence="1 6">Cell wall biogenesis; peptidoglycan biosynthesis.</text>
</comment>
<dbReference type="eggNOG" id="COG1376">
    <property type="taxonomic scope" value="Bacteria"/>
</dbReference>
<dbReference type="UniPathway" id="UPA00219"/>
<dbReference type="EMBL" id="CYYU01000011">
    <property type="protein sequence ID" value="CUN88305.1"/>
    <property type="molecule type" value="Genomic_DNA"/>
</dbReference>
<keyword evidence="3 6" id="KW-0133">Cell shape</keyword>
<protein>
    <submittedName>
        <fullName evidence="8">L,D-transpeptidase catalytic domain</fullName>
    </submittedName>
</protein>
<dbReference type="Pfam" id="PF12229">
    <property type="entry name" value="PG_binding_4"/>
    <property type="match status" value="1"/>
</dbReference>
<sequence length="293" mass="32392">MERKQCYMLLGAFCLIAILVMGALGCVSGSPIGGLAAKNVKPVPLTPMEQAQKDYASVTITYQIGDASEVLDSDRILSWLRENEDGSVAFDEQQAKAFVKSLAEKYDTAYTTRTFHTTSGHDIQIAQGDYGWRIDQEAETAHLLQLLAAKESATCEPIYAQTAAVHAKNDWGTSYVEVSLTDQYLWLYKDGKCILESYFVSGNPTRGHATPRGIYGLTYKTRNATLSGEGYDSKVKYWMPFNRNVGLHDAPWRSSFGGQIYRSNGSHGCINLPPANAAKIYENVEKNTPVIVY</sequence>
<dbReference type="CDD" id="cd16913">
    <property type="entry name" value="YkuD_like"/>
    <property type="match status" value="1"/>
</dbReference>
<dbReference type="PROSITE" id="PS52029">
    <property type="entry name" value="LD_TPASE"/>
    <property type="match status" value="1"/>
</dbReference>
<dbReference type="InterPro" id="IPR022029">
    <property type="entry name" value="YoaR-like_PG-bd"/>
</dbReference>
<accession>A0A174AL88</accession>
<dbReference type="GO" id="GO:0071555">
    <property type="term" value="P:cell wall organization"/>
    <property type="evidence" value="ECO:0007669"/>
    <property type="project" value="UniProtKB-UniRule"/>
</dbReference>
<evidence type="ECO:0000256" key="5">
    <source>
        <dbReference type="ARBA" id="ARBA00023316"/>
    </source>
</evidence>